<protein>
    <submittedName>
        <fullName evidence="1">Uncharacterized protein</fullName>
    </submittedName>
</protein>
<gene>
    <name evidence="1" type="ORF">SDC9_207599</name>
</gene>
<evidence type="ECO:0000313" key="1">
    <source>
        <dbReference type="EMBL" id="MPN59877.1"/>
    </source>
</evidence>
<name>A0A645J910_9ZZZZ</name>
<organism evidence="1">
    <name type="scientific">bioreactor metagenome</name>
    <dbReference type="NCBI Taxonomy" id="1076179"/>
    <lineage>
        <taxon>unclassified sequences</taxon>
        <taxon>metagenomes</taxon>
        <taxon>ecological metagenomes</taxon>
    </lineage>
</organism>
<sequence length="117" mass="13765">MPGASKKFTIRYDITSDRYYSLVNYVKEEFYSMQTDKVRNTVALIVSDDLKKWDIISIVLDHPDPKYHAFQYIDWLFEGNDIIFVSRTAFDDEEGGAKAAHDANYLTFHRVPDFRKK</sequence>
<accession>A0A645J910</accession>
<dbReference type="AlphaFoldDB" id="A0A645J910"/>
<proteinExistence type="predicted"/>
<dbReference type="EMBL" id="VSSQ01134403">
    <property type="protein sequence ID" value="MPN59877.1"/>
    <property type="molecule type" value="Genomic_DNA"/>
</dbReference>
<reference evidence="1" key="1">
    <citation type="submission" date="2019-08" db="EMBL/GenBank/DDBJ databases">
        <authorList>
            <person name="Kucharzyk K."/>
            <person name="Murdoch R.W."/>
            <person name="Higgins S."/>
            <person name="Loffler F."/>
        </authorList>
    </citation>
    <scope>NUCLEOTIDE SEQUENCE</scope>
</reference>
<comment type="caution">
    <text evidence="1">The sequence shown here is derived from an EMBL/GenBank/DDBJ whole genome shotgun (WGS) entry which is preliminary data.</text>
</comment>